<name>A0ABN0V810_9ACTN</name>
<feature type="transmembrane region" description="Helical" evidence="1">
    <location>
        <begin position="145"/>
        <end position="162"/>
    </location>
</feature>
<feature type="transmembrane region" description="Helical" evidence="1">
    <location>
        <begin position="39"/>
        <end position="61"/>
    </location>
</feature>
<evidence type="ECO:0000313" key="3">
    <source>
        <dbReference type="Proteomes" id="UP001501867"/>
    </source>
</evidence>
<dbReference type="Proteomes" id="UP001501867">
    <property type="component" value="Unassembled WGS sequence"/>
</dbReference>
<dbReference type="EMBL" id="BAAABV010000011">
    <property type="protein sequence ID" value="GAA0279630.1"/>
    <property type="molecule type" value="Genomic_DNA"/>
</dbReference>
<accession>A0ABN0V810</accession>
<comment type="caution">
    <text evidence="2">The sequence shown here is derived from an EMBL/GenBank/DDBJ whole genome shotgun (WGS) entry which is preliminary data.</text>
</comment>
<feature type="transmembrane region" description="Helical" evidence="1">
    <location>
        <begin position="82"/>
        <end position="101"/>
    </location>
</feature>
<reference evidence="2 3" key="1">
    <citation type="journal article" date="2019" name="Int. J. Syst. Evol. Microbiol.">
        <title>The Global Catalogue of Microorganisms (GCM) 10K type strain sequencing project: providing services to taxonomists for standard genome sequencing and annotation.</title>
        <authorList>
            <consortium name="The Broad Institute Genomics Platform"/>
            <consortium name="The Broad Institute Genome Sequencing Center for Infectious Disease"/>
            <person name="Wu L."/>
            <person name="Ma J."/>
        </authorList>
    </citation>
    <scope>NUCLEOTIDE SEQUENCE [LARGE SCALE GENOMIC DNA]</scope>
    <source>
        <strain evidence="2 3">JCM 4505</strain>
    </source>
</reference>
<evidence type="ECO:0000256" key="1">
    <source>
        <dbReference type="SAM" id="Phobius"/>
    </source>
</evidence>
<protein>
    <submittedName>
        <fullName evidence="2">Uncharacterized protein</fullName>
    </submittedName>
</protein>
<evidence type="ECO:0000313" key="2">
    <source>
        <dbReference type="EMBL" id="GAA0279630.1"/>
    </source>
</evidence>
<proteinExistence type="predicted"/>
<gene>
    <name evidence="2" type="ORF">GCM10010302_16640</name>
</gene>
<keyword evidence="1" id="KW-0472">Membrane</keyword>
<feature type="transmembrane region" description="Helical" evidence="1">
    <location>
        <begin position="7"/>
        <end position="27"/>
    </location>
</feature>
<keyword evidence="1" id="KW-1133">Transmembrane helix</keyword>
<keyword evidence="3" id="KW-1185">Reference proteome</keyword>
<sequence length="179" mass="19458">MGWTFKLHGGIATALGTAMLVLAALTWLPGSLPMSGSGWLMPVIVVLLFPIFMSAWVRMFLTRADRHSVWMAFRCLSIKVQLGLATLAMAGVTMLIVSMAAECNLQSAEGKDGRYFAFDTTPDARGTVEITQSQYETVLENDQRSMFAIPGLLLISAAYAVLTSGEIRRADRGLVPSRP</sequence>
<keyword evidence="1" id="KW-0812">Transmembrane</keyword>
<dbReference type="RefSeq" id="WP_344154933.1">
    <property type="nucleotide sequence ID" value="NZ_BAAABV010000011.1"/>
</dbReference>
<organism evidence="2 3">
    <name type="scientific">Streptomyces polychromogenes</name>
    <dbReference type="NCBI Taxonomy" id="67342"/>
    <lineage>
        <taxon>Bacteria</taxon>
        <taxon>Bacillati</taxon>
        <taxon>Actinomycetota</taxon>
        <taxon>Actinomycetes</taxon>
        <taxon>Kitasatosporales</taxon>
        <taxon>Streptomycetaceae</taxon>
        <taxon>Streptomyces</taxon>
    </lineage>
</organism>